<name>U6L3H0_EIMTE</name>
<dbReference type="GeneID" id="25252867"/>
<feature type="compositionally biased region" description="Low complexity" evidence="1">
    <location>
        <begin position="143"/>
        <end position="152"/>
    </location>
</feature>
<dbReference type="PANTHER" id="PTHR24330">
    <property type="entry name" value="HOMEOBOX PROTEIN BARH-LIKE"/>
    <property type="match status" value="1"/>
</dbReference>
<organism evidence="2 3">
    <name type="scientific">Eimeria tenella</name>
    <name type="common">Coccidian parasite</name>
    <dbReference type="NCBI Taxonomy" id="5802"/>
    <lineage>
        <taxon>Eukaryota</taxon>
        <taxon>Sar</taxon>
        <taxon>Alveolata</taxon>
        <taxon>Apicomplexa</taxon>
        <taxon>Conoidasida</taxon>
        <taxon>Coccidia</taxon>
        <taxon>Eucoccidiorida</taxon>
        <taxon>Eimeriorina</taxon>
        <taxon>Eimeriidae</taxon>
        <taxon>Eimeria</taxon>
    </lineage>
</organism>
<dbReference type="VEuPathDB" id="ToxoDB:ETH_00018670"/>
<dbReference type="OMA" id="GLCNCIL"/>
<feature type="region of interest" description="Disordered" evidence="1">
    <location>
        <begin position="1"/>
        <end position="158"/>
    </location>
</feature>
<keyword evidence="3" id="KW-1185">Reference proteome</keyword>
<dbReference type="AlphaFoldDB" id="U6L3H0"/>
<dbReference type="PANTHER" id="PTHR24330:SF19">
    <property type="entry name" value="MEDIATOR OF RNA POLYMERASE II TRANSCRIPTION SUBUNIT 29"/>
    <property type="match status" value="1"/>
</dbReference>
<evidence type="ECO:0008006" key="4">
    <source>
        <dbReference type="Google" id="ProtNLM"/>
    </source>
</evidence>
<feature type="compositionally biased region" description="Low complexity" evidence="1">
    <location>
        <begin position="59"/>
        <end position="79"/>
    </location>
</feature>
<evidence type="ECO:0000313" key="2">
    <source>
        <dbReference type="EMBL" id="CDJ42315.1"/>
    </source>
</evidence>
<feature type="compositionally biased region" description="Low complexity" evidence="1">
    <location>
        <begin position="1"/>
        <end position="34"/>
    </location>
</feature>
<reference evidence="2" key="2">
    <citation type="submission" date="2013-10" db="EMBL/GenBank/DDBJ databases">
        <authorList>
            <person name="Aslett M."/>
        </authorList>
    </citation>
    <scope>NUCLEOTIDE SEQUENCE [LARGE SCALE GENOMIC DNA]</scope>
    <source>
        <strain evidence="2">Houghton</strain>
    </source>
</reference>
<evidence type="ECO:0000256" key="1">
    <source>
        <dbReference type="SAM" id="MobiDB-lite"/>
    </source>
</evidence>
<proteinExistence type="predicted"/>
<protein>
    <recommendedName>
        <fullName evidence="4">LIM zinc-binding domain-containing protein</fullName>
    </recommendedName>
</protein>
<dbReference type="OrthoDB" id="354501at2759"/>
<dbReference type="RefSeq" id="XP_013233065.1">
    <property type="nucleotide sequence ID" value="XM_013377611.1"/>
</dbReference>
<dbReference type="VEuPathDB" id="ToxoDB:ETH2_1501100"/>
<sequence>MGQSSSSASSGRAAAPTQQQQQQQRSAGAAPSRSLSQQMVSACRRSGQQPLREAFVSCSSPSLPHASSPPAAAAAAAAAGLPVSYRGGCSSLPASSRGSSPAASRASSESSLLLPTPTPSRQQSFTFVPPAWRDPSFVSWTPQQQQQQRLQRSASSPVLPHAGQLSAAAAAAAAAAGAGAPRSAARRPAAAAAVAAAAAAAAPQQQQQQQLQQLQQLQREPCVVGWWEVEETKEVVYPCGRRVFRCTYCNAVLRRTKNFISSWPKVLFCESCRLLPQCNSCCKKAVPFIFSSSSGSSSRAEPVCNFGGLSTCGQCSLLRPVADAAALQPLVSSSRQLLRDFFAVRFTQQLLQSHARPEVLCCLAALRRAAAADDSSSSGRCTLLLDVPAAPQQQQQQQQQQQLLKADCHGDVQNLPFEITPVWHMQLSRGSSQNVYGRCEARALTFPAAPAAAAAAAAEAAAPRTYRVVQRILLSRGVPEGLFCGHLAHELLHAFIWLSLEGSSAVKIDLAAEEGLCNCILATALQVRVETLQKKREQLLDSLLKRGFAPQTNPSVKEIEGLPQTAEFLKAVCNLHAGARAPAAGCTYTPPLRARSRFQLEYELYLTEYELKVLNRRLGEMERDADPNYGVGYRTARALAMKCSMPKLVQILCIEGHSLDSFVRATQVCF</sequence>
<gene>
    <name evidence="2" type="ORF">ETH_00018670</name>
</gene>
<dbReference type="EMBL" id="HG675711">
    <property type="protein sequence ID" value="CDJ42315.1"/>
    <property type="molecule type" value="Genomic_DNA"/>
</dbReference>
<evidence type="ECO:0000313" key="3">
    <source>
        <dbReference type="Proteomes" id="UP000030747"/>
    </source>
</evidence>
<dbReference type="Proteomes" id="UP000030747">
    <property type="component" value="Unassembled WGS sequence"/>
</dbReference>
<dbReference type="InterPro" id="IPR052145">
    <property type="entry name" value="Mediator/Homeobox_domain"/>
</dbReference>
<accession>U6L3H0</accession>
<feature type="compositionally biased region" description="Low complexity" evidence="1">
    <location>
        <begin position="90"/>
        <end position="115"/>
    </location>
</feature>
<reference evidence="2" key="1">
    <citation type="submission" date="2013-10" db="EMBL/GenBank/DDBJ databases">
        <title>Genomic analysis of the causative agents of coccidiosis in chickens.</title>
        <authorList>
            <person name="Reid A.J."/>
            <person name="Blake D."/>
            <person name="Billington K."/>
            <person name="Browne H."/>
            <person name="Dunn M."/>
            <person name="Hung S."/>
            <person name="Kawahara F."/>
            <person name="Miranda-Saavedra D."/>
            <person name="Mourier T."/>
            <person name="Nagra H."/>
            <person name="Otto T.D."/>
            <person name="Rawlings N."/>
            <person name="Sanchez A."/>
            <person name="Sanders M."/>
            <person name="Subramaniam C."/>
            <person name="Tay Y."/>
            <person name="Dear P."/>
            <person name="Doerig C."/>
            <person name="Gruber A."/>
            <person name="Parkinson J."/>
            <person name="Shirley M."/>
            <person name="Wan K.L."/>
            <person name="Berriman M."/>
            <person name="Tomley F."/>
            <person name="Pain A."/>
        </authorList>
    </citation>
    <scope>NUCLEOTIDE SEQUENCE [LARGE SCALE GENOMIC DNA]</scope>
    <source>
        <strain evidence="2">Houghton</strain>
    </source>
</reference>